<dbReference type="OrthoDB" id="194358at2759"/>
<evidence type="ECO:0008006" key="6">
    <source>
        <dbReference type="Google" id="ProtNLM"/>
    </source>
</evidence>
<sequence length="1330" mass="147373">AIVCALPHEAAAVRALFDHCWPAGFGNAPFDPNAYTTGLMSGHNVVLIHLAQMGNNPAAIAAQACQQSFPNIQLVLVVGVCGGVPQCQGDTFLGDVIISDSVLQYDFGRHYGDRLVPKTDLAGSLSRPNLKIRALLNKLRTFEEKAALRRDLQEYMSLLSSQAELLAHYPGERSDLLFRAAYVHKHRNSECSTCDRASGAGYVCDEARVASCTDVGCDPVNVVLRQRPPSEVPSNSIPDVHVPQVRIGPVASGDSVIKSGEYRDMISQSTGVIAFEMESAGVWDIFPCLVIKGVCDYSDSHKNKRWQPYAAAAAAACIKAFLQRWESTGSVRPYRRPASLAAPQSRLTKNQREEMMTTLRFKQMDARLLTLRSAQTRTCHWLKSLVLPFFFNARGETLEKSTLGLYRSLLLQLLEKAPETQSSLEAHDGTLYSLVKDIGWQDECLKDVLRLAVQSLASNKCVVCFVDALDECPEDEIRSMVAFFEEVGRLEKSAEIRVCFSSRHYPEITIRTGLQITLELNPSHSDDIRLYIDTNLTVGNSVVTDDIKIDLIRKSSGIFLWVALVVPMLNKAYDKGRLKALKQKLHEIPAGLHELFRGMLTRDGENTNELLCCVRFVLFAARPLTPTELLSAVEIETELNGTLPQPGPRSDDATTQRRRIIDISKGLAEITISSHPTVQFIHESVRDFLEKSDWLHQLFSTSSNFEAQSHETLKRLCFLHLRCNDACFSSACRPSLMSHYCYPLKGYALNHVLSHANSAHELGLNQGTFLETEFQLNIFLEAQGERNQTSPAPRVHLVYCLAAAGHAALIRLLKPGGDAVTLVELKRCMGAGQFPVACALWRGHVEAAYALLGLPSPTGDFLLDSKATLTGVNQELVATRTPSVIPVLCQYGDIVLIEAALNLGVLIDSETAAACIQACSSEAVVELLARRGFFDILSLKRERKVSSLDCLQRNSTKSKNDLFEQITNKKHWECGGLWLGGLWLSPLQWAARKGFKDIVKVCYKAADFQELQWALWFAVGASGNQTDRSAVIPLLFESGLQLPESFCDGLLSRSIENPDNEQVFEALLAELHRSQKNVRQMISDVLRCATTEGRKTYMKLILAARKDRDYASRSMLMEDVTTGGPLTFAIRLDDRSSFCHLSEHPDNNVNAVDRYGRTALSWAAAVADDEMALMVQTLTTFPKARIDANIVDNSGQTALIRAVRSGNPMIVQAVLAIPGIDPARGKCGGLAALQLAVKLCRWNSYKTYWHICHLLLEIGKADPNFQPGRTKSALTMAKEYGLTELVTLMESFNQYGCNAPEFQSMEWHGTDSPWPHLGVIQRRWASRGRQ</sequence>
<dbReference type="Proteomes" id="UP000756346">
    <property type="component" value="Unassembled WGS sequence"/>
</dbReference>
<dbReference type="InterPro" id="IPR035994">
    <property type="entry name" value="Nucleoside_phosphorylase_sf"/>
</dbReference>
<dbReference type="SUPFAM" id="SSF53167">
    <property type="entry name" value="Purine and uridine phosphorylases"/>
    <property type="match status" value="1"/>
</dbReference>
<organism evidence="4 5">
    <name type="scientific">Microdochium trichocladiopsis</name>
    <dbReference type="NCBI Taxonomy" id="1682393"/>
    <lineage>
        <taxon>Eukaryota</taxon>
        <taxon>Fungi</taxon>
        <taxon>Dikarya</taxon>
        <taxon>Ascomycota</taxon>
        <taxon>Pezizomycotina</taxon>
        <taxon>Sordariomycetes</taxon>
        <taxon>Xylariomycetidae</taxon>
        <taxon>Xylariales</taxon>
        <taxon>Microdochiaceae</taxon>
        <taxon>Microdochium</taxon>
    </lineage>
</organism>
<dbReference type="InterPro" id="IPR002110">
    <property type="entry name" value="Ankyrin_rpt"/>
</dbReference>
<dbReference type="InterPro" id="IPR053137">
    <property type="entry name" value="NLR-like"/>
</dbReference>
<keyword evidence="5" id="KW-1185">Reference proteome</keyword>
<dbReference type="RefSeq" id="XP_046005376.1">
    <property type="nucleotide sequence ID" value="XM_046161600.1"/>
</dbReference>
<proteinExistence type="predicted"/>
<dbReference type="GO" id="GO:0009116">
    <property type="term" value="P:nucleoside metabolic process"/>
    <property type="evidence" value="ECO:0007669"/>
    <property type="project" value="InterPro"/>
</dbReference>
<dbReference type="InterPro" id="IPR000845">
    <property type="entry name" value="Nucleoside_phosphorylase_d"/>
</dbReference>
<dbReference type="Pfam" id="PF24883">
    <property type="entry name" value="NPHP3_N"/>
    <property type="match status" value="1"/>
</dbReference>
<dbReference type="PANTHER" id="PTHR46082:SF6">
    <property type="entry name" value="AAA+ ATPASE DOMAIN-CONTAINING PROTEIN-RELATED"/>
    <property type="match status" value="1"/>
</dbReference>
<evidence type="ECO:0000259" key="2">
    <source>
        <dbReference type="Pfam" id="PF01048"/>
    </source>
</evidence>
<dbReference type="InterPro" id="IPR036770">
    <property type="entry name" value="Ankyrin_rpt-contain_sf"/>
</dbReference>
<dbReference type="GeneID" id="70191146"/>
<dbReference type="GO" id="GO:0003824">
    <property type="term" value="F:catalytic activity"/>
    <property type="evidence" value="ECO:0007669"/>
    <property type="project" value="InterPro"/>
</dbReference>
<feature type="non-terminal residue" evidence="4">
    <location>
        <position position="1330"/>
    </location>
</feature>
<gene>
    <name evidence="4" type="ORF">B0I36DRAFT_398007</name>
</gene>
<dbReference type="Gene3D" id="3.40.50.1580">
    <property type="entry name" value="Nucleoside phosphorylase domain"/>
    <property type="match status" value="1"/>
</dbReference>
<evidence type="ECO:0000313" key="5">
    <source>
        <dbReference type="Proteomes" id="UP000756346"/>
    </source>
</evidence>
<name>A0A9P8XS44_9PEZI</name>
<accession>A0A9P8XS44</accession>
<dbReference type="InterPro" id="IPR056884">
    <property type="entry name" value="NPHP3-like_N"/>
</dbReference>
<dbReference type="SUPFAM" id="SSF48403">
    <property type="entry name" value="Ankyrin repeat"/>
    <property type="match status" value="1"/>
</dbReference>
<dbReference type="Pfam" id="PF01048">
    <property type="entry name" value="PNP_UDP_1"/>
    <property type="match status" value="1"/>
</dbReference>
<comment type="caution">
    <text evidence="4">The sequence shown here is derived from an EMBL/GenBank/DDBJ whole genome shotgun (WGS) entry which is preliminary data.</text>
</comment>
<evidence type="ECO:0000256" key="1">
    <source>
        <dbReference type="ARBA" id="ARBA00022737"/>
    </source>
</evidence>
<protein>
    <recommendedName>
        <fullName evidence="6">Nucleoside phosphorylase domain-containing protein</fullName>
    </recommendedName>
</protein>
<feature type="domain" description="Nephrocystin 3-like N-terminal" evidence="3">
    <location>
        <begin position="386"/>
        <end position="503"/>
    </location>
</feature>
<evidence type="ECO:0000313" key="4">
    <source>
        <dbReference type="EMBL" id="KAH7014409.1"/>
    </source>
</evidence>
<dbReference type="EMBL" id="JAGTJQ010000013">
    <property type="protein sequence ID" value="KAH7014409.1"/>
    <property type="molecule type" value="Genomic_DNA"/>
</dbReference>
<dbReference type="PANTHER" id="PTHR46082">
    <property type="entry name" value="ATP/GTP-BINDING PROTEIN-RELATED"/>
    <property type="match status" value="1"/>
</dbReference>
<feature type="domain" description="Nucleoside phosphorylase" evidence="2">
    <location>
        <begin position="1"/>
        <end position="110"/>
    </location>
</feature>
<dbReference type="Gene3D" id="1.25.40.20">
    <property type="entry name" value="Ankyrin repeat-containing domain"/>
    <property type="match status" value="1"/>
</dbReference>
<reference evidence="4" key="1">
    <citation type="journal article" date="2021" name="Nat. Commun.">
        <title>Genetic determinants of endophytism in the Arabidopsis root mycobiome.</title>
        <authorList>
            <person name="Mesny F."/>
            <person name="Miyauchi S."/>
            <person name="Thiergart T."/>
            <person name="Pickel B."/>
            <person name="Atanasova L."/>
            <person name="Karlsson M."/>
            <person name="Huettel B."/>
            <person name="Barry K.W."/>
            <person name="Haridas S."/>
            <person name="Chen C."/>
            <person name="Bauer D."/>
            <person name="Andreopoulos W."/>
            <person name="Pangilinan J."/>
            <person name="LaButti K."/>
            <person name="Riley R."/>
            <person name="Lipzen A."/>
            <person name="Clum A."/>
            <person name="Drula E."/>
            <person name="Henrissat B."/>
            <person name="Kohler A."/>
            <person name="Grigoriev I.V."/>
            <person name="Martin F.M."/>
            <person name="Hacquard S."/>
        </authorList>
    </citation>
    <scope>NUCLEOTIDE SEQUENCE</scope>
    <source>
        <strain evidence="4">MPI-CAGE-CH-0230</strain>
    </source>
</reference>
<dbReference type="Pfam" id="PF12796">
    <property type="entry name" value="Ank_2"/>
    <property type="match status" value="1"/>
</dbReference>
<keyword evidence="1" id="KW-0677">Repeat</keyword>
<evidence type="ECO:0000259" key="3">
    <source>
        <dbReference type="Pfam" id="PF24883"/>
    </source>
</evidence>